<dbReference type="EMBL" id="AP018175">
    <property type="protein sequence ID" value="BAY19809.1"/>
    <property type="molecule type" value="Genomic_DNA"/>
</dbReference>
<evidence type="ECO:0000313" key="2">
    <source>
        <dbReference type="EMBL" id="BAY19809.1"/>
    </source>
</evidence>
<dbReference type="Pfam" id="PF00403">
    <property type="entry name" value="HMA"/>
    <property type="match status" value="1"/>
</dbReference>
<keyword evidence="3" id="KW-1185">Reference proteome</keyword>
<dbReference type="Proteomes" id="UP000218287">
    <property type="component" value="Plasmid Plasmid1 dna"/>
</dbReference>
<sequence length="64" mass="6711">MTLQLTIPKLACSTCVNTINTAIQKVDATATVKADTKTKTVSVETQALETAIKEAIASIGYPSI</sequence>
<geneLocation type="plasmid" evidence="3">
    <name>Plasmid1 dna</name>
</geneLocation>
<evidence type="ECO:0000259" key="1">
    <source>
        <dbReference type="PROSITE" id="PS50846"/>
    </source>
</evidence>
<dbReference type="PROSITE" id="PS50846">
    <property type="entry name" value="HMA_2"/>
    <property type="match status" value="1"/>
</dbReference>
<gene>
    <name evidence="2" type="ORF">NIES21_56790</name>
</gene>
<dbReference type="InterPro" id="IPR036163">
    <property type="entry name" value="HMA_dom_sf"/>
</dbReference>
<feature type="domain" description="HMA" evidence="1">
    <location>
        <begin position="1"/>
        <end position="64"/>
    </location>
</feature>
<name>A0A1Z4GQN7_9CYAN</name>
<dbReference type="AlphaFoldDB" id="A0A1Z4GQN7"/>
<evidence type="ECO:0000313" key="3">
    <source>
        <dbReference type="Proteomes" id="UP000218287"/>
    </source>
</evidence>
<proteinExistence type="predicted"/>
<dbReference type="Gene3D" id="3.30.70.100">
    <property type="match status" value="1"/>
</dbReference>
<keyword evidence="2" id="KW-0614">Plasmid</keyword>
<organism evidence="2 3">
    <name type="scientific">Anabaenopsis circularis NIES-21</name>
    <dbReference type="NCBI Taxonomy" id="1085406"/>
    <lineage>
        <taxon>Bacteria</taxon>
        <taxon>Bacillati</taxon>
        <taxon>Cyanobacteriota</taxon>
        <taxon>Cyanophyceae</taxon>
        <taxon>Nostocales</taxon>
        <taxon>Nodulariaceae</taxon>
        <taxon>Anabaenopsis</taxon>
    </lineage>
</organism>
<dbReference type="InterPro" id="IPR006121">
    <property type="entry name" value="HMA_dom"/>
</dbReference>
<dbReference type="GO" id="GO:0046872">
    <property type="term" value="F:metal ion binding"/>
    <property type="evidence" value="ECO:0007669"/>
    <property type="project" value="InterPro"/>
</dbReference>
<reference evidence="2 3" key="1">
    <citation type="submission" date="2017-06" db="EMBL/GenBank/DDBJ databases">
        <title>Genome sequencing of cyanobaciteial culture collection at National Institute for Environmental Studies (NIES).</title>
        <authorList>
            <person name="Hirose Y."/>
            <person name="Shimura Y."/>
            <person name="Fujisawa T."/>
            <person name="Nakamura Y."/>
            <person name="Kawachi M."/>
        </authorList>
    </citation>
    <scope>NUCLEOTIDE SEQUENCE [LARGE SCALE GENOMIC DNA]</scope>
    <source>
        <strain evidence="2 3">NIES-21</strain>
        <plasmid evidence="3">Plasmid1 dna</plasmid>
    </source>
</reference>
<accession>A0A1Z4GQN7</accession>
<dbReference type="SUPFAM" id="SSF55008">
    <property type="entry name" value="HMA, heavy metal-associated domain"/>
    <property type="match status" value="1"/>
</dbReference>
<protein>
    <recommendedName>
        <fullName evidence="1">HMA domain-containing protein</fullName>
    </recommendedName>
</protein>